<dbReference type="EMBL" id="PXOF01000059">
    <property type="protein sequence ID" value="RGP69661.1"/>
    <property type="molecule type" value="Genomic_DNA"/>
</dbReference>
<gene>
    <name evidence="5" type="ORF">FSPOR_4473</name>
</gene>
<dbReference type="Proteomes" id="UP000266152">
    <property type="component" value="Unassembled WGS sequence"/>
</dbReference>
<keyword evidence="3" id="KW-0472">Membrane</keyword>
<feature type="region of interest" description="Disordered" evidence="2">
    <location>
        <begin position="537"/>
        <end position="568"/>
    </location>
</feature>
<feature type="region of interest" description="Disordered" evidence="2">
    <location>
        <begin position="732"/>
        <end position="772"/>
    </location>
</feature>
<protein>
    <submittedName>
        <fullName evidence="5">Penicillin-binding</fullName>
    </submittedName>
</protein>
<evidence type="ECO:0000313" key="5">
    <source>
        <dbReference type="EMBL" id="RGP69661.1"/>
    </source>
</evidence>
<evidence type="ECO:0000256" key="1">
    <source>
        <dbReference type="ARBA" id="ARBA00038215"/>
    </source>
</evidence>
<dbReference type="InterPro" id="IPR001466">
    <property type="entry name" value="Beta-lactam-related"/>
</dbReference>
<evidence type="ECO:0000313" key="6">
    <source>
        <dbReference type="Proteomes" id="UP000266152"/>
    </source>
</evidence>
<evidence type="ECO:0000259" key="4">
    <source>
        <dbReference type="Pfam" id="PF00144"/>
    </source>
</evidence>
<comment type="caution">
    <text evidence="5">The sequence shown here is derived from an EMBL/GenBank/DDBJ whole genome shotgun (WGS) entry which is preliminary data.</text>
</comment>
<evidence type="ECO:0000256" key="2">
    <source>
        <dbReference type="SAM" id="MobiDB-lite"/>
    </source>
</evidence>
<dbReference type="Gene3D" id="3.40.710.10">
    <property type="entry name" value="DD-peptidase/beta-lactamase superfamily"/>
    <property type="match status" value="1"/>
</dbReference>
<proteinExistence type="inferred from homology"/>
<comment type="similarity">
    <text evidence="1">Belongs to the peptidase S12 family.</text>
</comment>
<keyword evidence="3" id="KW-0812">Transmembrane</keyword>
<feature type="region of interest" description="Disordered" evidence="2">
    <location>
        <begin position="692"/>
        <end position="713"/>
    </location>
</feature>
<dbReference type="AlphaFoldDB" id="A0A395SB73"/>
<keyword evidence="6" id="KW-1185">Reference proteome</keyword>
<feature type="domain" description="Beta-lactamase-related" evidence="4">
    <location>
        <begin position="8"/>
        <end position="394"/>
    </location>
</feature>
<feature type="transmembrane region" description="Helical" evidence="3">
    <location>
        <begin position="830"/>
        <end position="851"/>
    </location>
</feature>
<dbReference type="Pfam" id="PF00144">
    <property type="entry name" value="Beta-lactamase"/>
    <property type="match status" value="1"/>
</dbReference>
<accession>A0A395SB73</accession>
<evidence type="ECO:0000256" key="3">
    <source>
        <dbReference type="SAM" id="Phobius"/>
    </source>
</evidence>
<name>A0A395SB73_FUSSP</name>
<keyword evidence="3" id="KW-1133">Transmembrane helix</keyword>
<dbReference type="PANTHER" id="PTHR46825:SF14">
    <property type="entry name" value="BETA-LACTAMASE-RELATED DOMAIN-CONTAINING PROTEIN"/>
    <property type="match status" value="1"/>
</dbReference>
<dbReference type="InterPro" id="IPR050491">
    <property type="entry name" value="AmpC-like"/>
</dbReference>
<organism evidence="5 6">
    <name type="scientific">Fusarium sporotrichioides</name>
    <dbReference type="NCBI Taxonomy" id="5514"/>
    <lineage>
        <taxon>Eukaryota</taxon>
        <taxon>Fungi</taxon>
        <taxon>Dikarya</taxon>
        <taxon>Ascomycota</taxon>
        <taxon>Pezizomycotina</taxon>
        <taxon>Sordariomycetes</taxon>
        <taxon>Hypocreomycetidae</taxon>
        <taxon>Hypocreales</taxon>
        <taxon>Nectriaceae</taxon>
        <taxon>Fusarium</taxon>
    </lineage>
</organism>
<dbReference type="InterPro" id="IPR012338">
    <property type="entry name" value="Beta-lactam/transpept-like"/>
</dbReference>
<feature type="compositionally biased region" description="Basic and acidic residues" evidence="2">
    <location>
        <begin position="537"/>
        <end position="555"/>
    </location>
</feature>
<dbReference type="STRING" id="5514.A0A395SB73"/>
<dbReference type="SUPFAM" id="SSF56601">
    <property type="entry name" value="beta-lactamase/transpeptidase-like"/>
    <property type="match status" value="1"/>
</dbReference>
<feature type="region of interest" description="Disordered" evidence="2">
    <location>
        <begin position="794"/>
        <end position="813"/>
    </location>
</feature>
<reference evidence="5 6" key="1">
    <citation type="journal article" date="2018" name="PLoS Pathog.">
        <title>Evolution of structural diversity of trichothecenes, a family of toxins produced by plant pathogenic and entomopathogenic fungi.</title>
        <authorList>
            <person name="Proctor R.H."/>
            <person name="McCormick S.P."/>
            <person name="Kim H.S."/>
            <person name="Cardoza R.E."/>
            <person name="Stanley A.M."/>
            <person name="Lindo L."/>
            <person name="Kelly A."/>
            <person name="Brown D.W."/>
            <person name="Lee T."/>
            <person name="Vaughan M.M."/>
            <person name="Alexander N.J."/>
            <person name="Busman M."/>
            <person name="Gutierrez S."/>
        </authorList>
    </citation>
    <scope>NUCLEOTIDE SEQUENCE [LARGE SCALE GENOMIC DNA]</scope>
    <source>
        <strain evidence="5 6">NRRL 3299</strain>
    </source>
</reference>
<dbReference type="PANTHER" id="PTHR46825">
    <property type="entry name" value="D-ALANYL-D-ALANINE-CARBOXYPEPTIDASE/ENDOPEPTIDASE AMPH"/>
    <property type="match status" value="1"/>
</dbReference>
<feature type="compositionally biased region" description="Polar residues" evidence="2">
    <location>
        <begin position="750"/>
        <end position="762"/>
    </location>
</feature>
<sequence>MSELDQAKVIDALSGICGVASISVGVLHHGKQIHEYSTGLRDVEEGLLADSKTSYLLASCSKGFLSTAIGILVDEGKLSFDDLISKHIPDFKPVGDPRIGPEATIRSALSHTVGLSRPQIFFLGPNCSIVSKEDDYVEFLNHISTENDKTGQRFDTWWEYNNLPYGLITLVVQKVTGQRYSEFLRKRIIEPLNLRNTVVSSAEFDSSSNRAHGYAKLDSGEYKKLKSGDTYTRDDHSPLLGAIGVQSSIVDLLNFSAAMIDAYISEKDGSSSLKESTNPLRQMQEVWGPQWTRPTEDGFDNELAYCMGWYSGYMPTAGLGYMGTNHEVKKKDQKAFNRKYILGRESPRRFFIGHQGNANGYSSAMYLFPGTKSAVVALTNGGNLGDAADFAAKVMIQALFDAKPSIDYLQLAQEEADLHRQWHMQLLVDWLAHSDAMQKEAELHEYVGNYLWSNVTVNIFICEEKNRLALTINGNQDSRCNLEFYAKDVYSFTPRTRDEWLYKGMMDWEHYFVGNVHFRRGPTGVVNGLDWKYEPDEKPAEFERQQRKEKEHESPLPDAPVVTTSVEPTGSISTSPLVTVSNGVTVPGAITASNVVTATDVATRPGQKMIETTVTTVTYTIVNPNNPATFTITEYCAILSYDSCSRCAYAPVPTVEMTTVTVLCDACGHYGENEVTITVPCAAVASGEASHSALPNGQASHKQPALSSPHVPDSLVQPGGFFGAALVPNSIAQPSPTGSGGKDTYPFGNGDSNEQCNYGDQNASDHEVGGEQDSYARISQIEHKEHTESAVMKNLSARPTGNEMVPSSSTIRAASTPMSRPVAPVVVAGGMHYGLDVAISIILTLIATVFIL</sequence>